<dbReference type="GO" id="GO:0016740">
    <property type="term" value="F:transferase activity"/>
    <property type="evidence" value="ECO:0007669"/>
    <property type="project" value="TreeGrafter"/>
</dbReference>
<evidence type="ECO:0000259" key="1">
    <source>
        <dbReference type="Pfam" id="PF00753"/>
    </source>
</evidence>
<protein>
    <recommendedName>
        <fullName evidence="1">Metallo-beta-lactamase domain-containing protein</fullName>
    </recommendedName>
</protein>
<accession>X1VW37</accession>
<proteinExistence type="predicted"/>
<dbReference type="InterPro" id="IPR001279">
    <property type="entry name" value="Metallo-B-lactamas"/>
</dbReference>
<dbReference type="InterPro" id="IPR036866">
    <property type="entry name" value="RibonucZ/Hydroxyglut_hydro"/>
</dbReference>
<dbReference type="CDD" id="cd07713">
    <property type="entry name" value="DHPS-like_MBL-fold"/>
    <property type="match status" value="1"/>
</dbReference>
<organism evidence="2">
    <name type="scientific">marine sediment metagenome</name>
    <dbReference type="NCBI Taxonomy" id="412755"/>
    <lineage>
        <taxon>unclassified sequences</taxon>
        <taxon>metagenomes</taxon>
        <taxon>ecological metagenomes</taxon>
    </lineage>
</organism>
<dbReference type="EMBL" id="BARW01030005">
    <property type="protein sequence ID" value="GAJ15155.1"/>
    <property type="molecule type" value="Genomic_DNA"/>
</dbReference>
<dbReference type="InterPro" id="IPR052926">
    <property type="entry name" value="Metallo-beta-lactamase_dom"/>
</dbReference>
<dbReference type="Pfam" id="PF00753">
    <property type="entry name" value="Lactamase_B"/>
    <property type="match status" value="1"/>
</dbReference>
<gene>
    <name evidence="2" type="ORF">S12H4_48084</name>
</gene>
<dbReference type="InterPro" id="IPR041712">
    <property type="entry name" value="DHPS-like_MBL-fold"/>
</dbReference>
<feature type="domain" description="Metallo-beta-lactamase" evidence="1">
    <location>
        <begin position="26"/>
        <end position="112"/>
    </location>
</feature>
<dbReference type="SUPFAM" id="SSF56281">
    <property type="entry name" value="Metallo-hydrolase/oxidoreductase"/>
    <property type="match status" value="1"/>
</dbReference>
<dbReference type="PANTHER" id="PTHR13754">
    <property type="entry name" value="METALLO-BETA-LACTAMASE SUPERFAMILY PROTEIN"/>
    <property type="match status" value="1"/>
</dbReference>
<dbReference type="Gene3D" id="3.60.15.10">
    <property type="entry name" value="Ribonuclease Z/Hydroxyacylglutathione hydrolase-like"/>
    <property type="match status" value="2"/>
</dbReference>
<dbReference type="AlphaFoldDB" id="X1VW37"/>
<reference evidence="2" key="1">
    <citation type="journal article" date="2014" name="Front. Microbiol.">
        <title>High frequency of phylogenetically diverse reductive dehalogenase-homologous genes in deep subseafloor sedimentary metagenomes.</title>
        <authorList>
            <person name="Kawai M."/>
            <person name="Futagami T."/>
            <person name="Toyoda A."/>
            <person name="Takaki Y."/>
            <person name="Nishi S."/>
            <person name="Hori S."/>
            <person name="Arai W."/>
            <person name="Tsubouchi T."/>
            <person name="Morono Y."/>
            <person name="Uchiyama I."/>
            <person name="Ito T."/>
            <person name="Fujiyama A."/>
            <person name="Inagaki F."/>
            <person name="Takami H."/>
        </authorList>
    </citation>
    <scope>NUCLEOTIDE SEQUENCE</scope>
    <source>
        <strain evidence="2">Expedition CK06-06</strain>
    </source>
</reference>
<comment type="caution">
    <text evidence="2">The sequence shown here is derived from an EMBL/GenBank/DDBJ whole genome shotgun (WGS) entry which is preliminary data.</text>
</comment>
<name>X1VW37_9ZZZZ</name>
<evidence type="ECO:0000313" key="2">
    <source>
        <dbReference type="EMBL" id="GAJ15155.1"/>
    </source>
</evidence>
<sequence length="213" mass="23308">MANITITYDNTVHQKGLKSDWGFSCFIEAENTLKILFDTGTNGEILLSNMGKLNIDLASIDEVFISHAHFDHVGGLSSFLGANEKAKIYVPPSFPEPVGREVITIKGPTKIHENVFSIGELDGIEQSMLVKTKKGLVLIVGCSHPRMAHILNTASQFGKVYAIIGGLHGFSEFDLFKDLTLICPTHCTQHKTKIKSLYPDKYIEGGAGKMITA</sequence>
<dbReference type="PANTHER" id="PTHR13754:SF13">
    <property type="entry name" value="METALLO-BETA-LACTAMASE SUPERFAMILY PROTEIN (AFU_ORTHOLOGUE AFUA_3G07630)"/>
    <property type="match status" value="1"/>
</dbReference>